<gene>
    <name evidence="1" type="ORF">G3M58_93315</name>
</gene>
<dbReference type="EMBL" id="JAAGMN010010094">
    <property type="protein sequence ID" value="NEE23024.1"/>
    <property type="molecule type" value="Genomic_DNA"/>
</dbReference>
<accession>A0A6G3XZG2</accession>
<protein>
    <submittedName>
        <fullName evidence="1">Uncharacterized protein</fullName>
    </submittedName>
</protein>
<proteinExistence type="predicted"/>
<dbReference type="AlphaFoldDB" id="A0A6G3XZG2"/>
<evidence type="ECO:0000313" key="1">
    <source>
        <dbReference type="EMBL" id="NEE23024.1"/>
    </source>
</evidence>
<sequence>MLERISDELPGRATAVCVLMSGDAAYQDVWLQANNARHAETGEPYEGTSWTLPPLVERAVGYLAGTVNRSTAFSHPSDHDKAVLVLKQLRERGHTFDVQALYARALVHGLRPKSARQLTDLADRLAKGTTLRVRNPKLLKPDLVLMWETEISSV</sequence>
<dbReference type="InterPro" id="IPR037210">
    <property type="entry name" value="YoaC-like_sf"/>
</dbReference>
<comment type="caution">
    <text evidence="1">The sequence shown here is derived from an EMBL/GenBank/DDBJ whole genome shotgun (WGS) entry which is preliminary data.</text>
</comment>
<organism evidence="1">
    <name type="scientific">Streptomyces sp. SID7499</name>
    <dbReference type="NCBI Taxonomy" id="2706086"/>
    <lineage>
        <taxon>Bacteria</taxon>
        <taxon>Bacillati</taxon>
        <taxon>Actinomycetota</taxon>
        <taxon>Actinomycetes</taxon>
        <taxon>Kitasatosporales</taxon>
        <taxon>Streptomycetaceae</taxon>
        <taxon>Streptomyces</taxon>
    </lineage>
</organism>
<dbReference type="SUPFAM" id="SSF140670">
    <property type="entry name" value="YoaC-like"/>
    <property type="match status" value="1"/>
</dbReference>
<dbReference type="Gene3D" id="1.20.1290.30">
    <property type="match status" value="1"/>
</dbReference>
<name>A0A6G3XZG2_9ACTN</name>
<reference evidence="1" key="1">
    <citation type="submission" date="2020-01" db="EMBL/GenBank/DDBJ databases">
        <title>Insect and environment-associated Actinomycetes.</title>
        <authorList>
            <person name="Currrie C."/>
            <person name="Chevrette M."/>
            <person name="Carlson C."/>
            <person name="Stubbendieck R."/>
            <person name="Wendt-Pienkowski E."/>
        </authorList>
    </citation>
    <scope>NUCLEOTIDE SEQUENCE</scope>
    <source>
        <strain evidence="1">SID7499</strain>
    </source>
</reference>